<reference evidence="1 2" key="1">
    <citation type="submission" date="2016-03" db="EMBL/GenBank/DDBJ databases">
        <title>Acetic acid bacteria sequencing.</title>
        <authorList>
            <person name="Brandt J."/>
            <person name="Jakob F."/>
            <person name="Vogel R.F."/>
        </authorList>
    </citation>
    <scope>NUCLEOTIDE SEQUENCE [LARGE SCALE GENOMIC DNA]</scope>
    <source>
        <strain evidence="1 2">TMW2.1084</strain>
        <plasmid evidence="2">pac1084_1</plasmid>
    </source>
</reference>
<dbReference type="Proteomes" id="UP000189055">
    <property type="component" value="Plasmid pAC1084_1"/>
</dbReference>
<evidence type="ECO:0000313" key="1">
    <source>
        <dbReference type="EMBL" id="AQT06428.1"/>
    </source>
</evidence>
<dbReference type="EMBL" id="CP014688">
    <property type="protein sequence ID" value="AQT06428.1"/>
    <property type="molecule type" value="Genomic_DNA"/>
</dbReference>
<accession>A0A1U9LJ56</accession>
<protein>
    <recommendedName>
        <fullName evidence="3">Transglycosylase SLT domain-containing protein</fullName>
    </recommendedName>
</protein>
<evidence type="ECO:0000313" key="2">
    <source>
        <dbReference type="Proteomes" id="UP000189055"/>
    </source>
</evidence>
<proteinExistence type="predicted"/>
<dbReference type="KEGG" id="aper:A0U91_15555"/>
<keyword evidence="1" id="KW-0614">Plasmid</keyword>
<dbReference type="AlphaFoldDB" id="A0A1U9LJ56"/>
<geneLocation type="plasmid" evidence="2">
    <name>pac1084_1</name>
</geneLocation>
<sequence length="130" mass="13434">MSSYQENLIPLEGGAKGFGASGSNGAYLGAFQLSSSALQDAGFKNSDGSWTQKAQSYGVSSDSDFLSTPEAQIAADTAYNAKNASYLQSDLGPSYSSYLNSTDKYSGITLSSGALAYCSESLGHPDAQPI</sequence>
<organism evidence="1 2">
    <name type="scientific">Acetobacter persici</name>
    <dbReference type="NCBI Taxonomy" id="1076596"/>
    <lineage>
        <taxon>Bacteria</taxon>
        <taxon>Pseudomonadati</taxon>
        <taxon>Pseudomonadota</taxon>
        <taxon>Alphaproteobacteria</taxon>
        <taxon>Acetobacterales</taxon>
        <taxon>Acetobacteraceae</taxon>
        <taxon>Acetobacter</taxon>
    </lineage>
</organism>
<name>A0A1U9LJ56_9PROT</name>
<gene>
    <name evidence="1" type="ORF">A0U91_15555</name>
</gene>
<evidence type="ECO:0008006" key="3">
    <source>
        <dbReference type="Google" id="ProtNLM"/>
    </source>
</evidence>